<name>A0A401RNB3_CHIPU</name>
<accession>A0A401RNB3</accession>
<evidence type="ECO:0000313" key="1">
    <source>
        <dbReference type="EMBL" id="GCC19643.1"/>
    </source>
</evidence>
<dbReference type="Proteomes" id="UP000287033">
    <property type="component" value="Unassembled WGS sequence"/>
</dbReference>
<evidence type="ECO:0000313" key="2">
    <source>
        <dbReference type="Proteomes" id="UP000287033"/>
    </source>
</evidence>
<dbReference type="AlphaFoldDB" id="A0A401RNB3"/>
<reference evidence="1 2" key="1">
    <citation type="journal article" date="2018" name="Nat. Ecol. Evol.">
        <title>Shark genomes provide insights into elasmobranch evolution and the origin of vertebrates.</title>
        <authorList>
            <person name="Hara Y"/>
            <person name="Yamaguchi K"/>
            <person name="Onimaru K"/>
            <person name="Kadota M"/>
            <person name="Koyanagi M"/>
            <person name="Keeley SD"/>
            <person name="Tatsumi K"/>
            <person name="Tanaka K"/>
            <person name="Motone F"/>
            <person name="Kageyama Y"/>
            <person name="Nozu R"/>
            <person name="Adachi N"/>
            <person name="Nishimura O"/>
            <person name="Nakagawa R"/>
            <person name="Tanegashima C"/>
            <person name="Kiyatake I"/>
            <person name="Matsumoto R"/>
            <person name="Murakumo K"/>
            <person name="Nishida K"/>
            <person name="Terakita A"/>
            <person name="Kuratani S"/>
            <person name="Sato K"/>
            <person name="Hyodo S Kuraku.S."/>
        </authorList>
    </citation>
    <scope>NUCLEOTIDE SEQUENCE [LARGE SCALE GENOMIC DNA]</scope>
</reference>
<protein>
    <submittedName>
        <fullName evidence="1">Uncharacterized protein</fullName>
    </submittedName>
</protein>
<dbReference type="EMBL" id="BEZZ01004995">
    <property type="protein sequence ID" value="GCC19643.1"/>
    <property type="molecule type" value="Genomic_DNA"/>
</dbReference>
<proteinExistence type="predicted"/>
<keyword evidence="2" id="KW-1185">Reference proteome</keyword>
<gene>
    <name evidence="1" type="ORF">chiPu_0021845</name>
</gene>
<comment type="caution">
    <text evidence="1">The sequence shown here is derived from an EMBL/GenBank/DDBJ whole genome shotgun (WGS) entry which is preliminary data.</text>
</comment>
<sequence>MRSGVPTPSSVIKRDAAPILAPSIQSFKGWRALRFELTNVGRQRSLRGSQRYPPSSGASPDGRMIALQCAGLRPTCSMGNAVRSWDVSSLHELS</sequence>
<organism evidence="1 2">
    <name type="scientific">Chiloscyllium punctatum</name>
    <name type="common">Brownbanded bambooshark</name>
    <name type="synonym">Hemiscyllium punctatum</name>
    <dbReference type="NCBI Taxonomy" id="137246"/>
    <lineage>
        <taxon>Eukaryota</taxon>
        <taxon>Metazoa</taxon>
        <taxon>Chordata</taxon>
        <taxon>Craniata</taxon>
        <taxon>Vertebrata</taxon>
        <taxon>Chondrichthyes</taxon>
        <taxon>Elasmobranchii</taxon>
        <taxon>Galeomorphii</taxon>
        <taxon>Galeoidea</taxon>
        <taxon>Orectolobiformes</taxon>
        <taxon>Hemiscylliidae</taxon>
        <taxon>Chiloscyllium</taxon>
    </lineage>
</organism>